<name>A0A919Y4D9_9BACL</name>
<reference evidence="1" key="1">
    <citation type="submission" date="2021-03" db="EMBL/GenBank/DDBJ databases">
        <title>Antimicrobial resistance genes in bacteria isolated from Japanese honey, and their potential for conferring macrolide and lincosamide resistance in the American foulbrood pathogen Paenibacillus larvae.</title>
        <authorList>
            <person name="Okamoto M."/>
            <person name="Kumagai M."/>
            <person name="Kanamori H."/>
            <person name="Takamatsu D."/>
        </authorList>
    </citation>
    <scope>NUCLEOTIDE SEQUENCE</scope>
    <source>
        <strain evidence="1">J41TS4</strain>
    </source>
</reference>
<evidence type="ECO:0008006" key="3">
    <source>
        <dbReference type="Google" id="ProtNLM"/>
    </source>
</evidence>
<proteinExistence type="predicted"/>
<evidence type="ECO:0000313" key="1">
    <source>
        <dbReference type="EMBL" id="GIO43088.1"/>
    </source>
</evidence>
<gene>
    <name evidence="1" type="ORF">J41TS4_28460</name>
</gene>
<protein>
    <recommendedName>
        <fullName evidence="3">DUF1806 family protein</fullName>
    </recommendedName>
</protein>
<dbReference type="Gene3D" id="2.70.180.10">
    <property type="entry name" value="Hypothetical protein YojF"/>
    <property type="match status" value="1"/>
</dbReference>
<organism evidence="1 2">
    <name type="scientific">Paenibacillus apis</name>
    <dbReference type="NCBI Taxonomy" id="1792174"/>
    <lineage>
        <taxon>Bacteria</taxon>
        <taxon>Bacillati</taxon>
        <taxon>Bacillota</taxon>
        <taxon>Bacilli</taxon>
        <taxon>Bacillales</taxon>
        <taxon>Paenibacillaceae</taxon>
        <taxon>Paenibacillus</taxon>
    </lineage>
</organism>
<sequence length="105" mass="12236">MISIERQQVENELQKFVGEKVYVHSEATSYVFVRNFRMNLREARVAGGERGSYRVAFRFDEQGWLRMEGLTHYEVDSEGHLLLAGYDDHGRMDVALHLGREAFPE</sequence>
<dbReference type="EMBL" id="BORS01000009">
    <property type="protein sequence ID" value="GIO43088.1"/>
    <property type="molecule type" value="Genomic_DNA"/>
</dbReference>
<dbReference type="InterPro" id="IPR036492">
    <property type="entry name" value="YojF_sf"/>
</dbReference>
<dbReference type="SUPFAM" id="SSF89442">
    <property type="entry name" value="Hypothetical protein YojF"/>
    <property type="match status" value="1"/>
</dbReference>
<accession>A0A919Y4D9</accession>
<dbReference type="RefSeq" id="WP_044477263.1">
    <property type="nucleotide sequence ID" value="NZ_BORS01000009.1"/>
</dbReference>
<dbReference type="AlphaFoldDB" id="A0A919Y4D9"/>
<dbReference type="Proteomes" id="UP000678895">
    <property type="component" value="Unassembled WGS sequence"/>
</dbReference>
<dbReference type="Pfam" id="PF08830">
    <property type="entry name" value="DUF1806"/>
    <property type="match status" value="1"/>
</dbReference>
<evidence type="ECO:0000313" key="2">
    <source>
        <dbReference type="Proteomes" id="UP000678895"/>
    </source>
</evidence>
<keyword evidence="2" id="KW-1185">Reference proteome</keyword>
<comment type="caution">
    <text evidence="1">The sequence shown here is derived from an EMBL/GenBank/DDBJ whole genome shotgun (WGS) entry which is preliminary data.</text>
</comment>
<dbReference type="InterPro" id="IPR014934">
    <property type="entry name" value="DUF1806"/>
</dbReference>